<dbReference type="AlphaFoldDB" id="A0AAV5KTP8"/>
<evidence type="ECO:0000313" key="11">
    <source>
        <dbReference type="EMBL" id="GKV27948.1"/>
    </source>
</evidence>
<feature type="domain" description="NB-ARC" evidence="7">
    <location>
        <begin position="137"/>
        <end position="183"/>
    </location>
</feature>
<evidence type="ECO:0000259" key="7">
    <source>
        <dbReference type="Pfam" id="PF00931"/>
    </source>
</evidence>
<dbReference type="Gene3D" id="1.10.10.10">
    <property type="entry name" value="Winged helix-like DNA-binding domain superfamily/Winged helix DNA-binding domain"/>
    <property type="match status" value="1"/>
</dbReference>
<dbReference type="EMBL" id="BPVZ01000077">
    <property type="protein sequence ID" value="GKV27948.1"/>
    <property type="molecule type" value="Genomic_DNA"/>
</dbReference>
<organism evidence="11 12">
    <name type="scientific">Rubroshorea leprosula</name>
    <dbReference type="NCBI Taxonomy" id="152421"/>
    <lineage>
        <taxon>Eukaryota</taxon>
        <taxon>Viridiplantae</taxon>
        <taxon>Streptophyta</taxon>
        <taxon>Embryophyta</taxon>
        <taxon>Tracheophyta</taxon>
        <taxon>Spermatophyta</taxon>
        <taxon>Magnoliopsida</taxon>
        <taxon>eudicotyledons</taxon>
        <taxon>Gunneridae</taxon>
        <taxon>Pentapetalae</taxon>
        <taxon>rosids</taxon>
        <taxon>malvids</taxon>
        <taxon>Malvales</taxon>
        <taxon>Dipterocarpaceae</taxon>
        <taxon>Rubroshorea</taxon>
    </lineage>
</organism>
<reference evidence="11 12" key="1">
    <citation type="journal article" date="2021" name="Commun. Biol.">
        <title>The genome of Shorea leprosula (Dipterocarpaceae) highlights the ecological relevance of drought in aseasonal tropical rainforests.</title>
        <authorList>
            <person name="Ng K.K.S."/>
            <person name="Kobayashi M.J."/>
            <person name="Fawcett J.A."/>
            <person name="Hatakeyama M."/>
            <person name="Paape T."/>
            <person name="Ng C.H."/>
            <person name="Ang C.C."/>
            <person name="Tnah L.H."/>
            <person name="Lee C.T."/>
            <person name="Nishiyama T."/>
            <person name="Sese J."/>
            <person name="O'Brien M.J."/>
            <person name="Copetti D."/>
            <person name="Mohd Noor M.I."/>
            <person name="Ong R.C."/>
            <person name="Putra M."/>
            <person name="Sireger I.Z."/>
            <person name="Indrioko S."/>
            <person name="Kosugi Y."/>
            <person name="Izuno A."/>
            <person name="Isagi Y."/>
            <person name="Lee S.L."/>
            <person name="Shimizu K.K."/>
        </authorList>
    </citation>
    <scope>NUCLEOTIDE SEQUENCE [LARGE SCALE GENOMIC DNA]</scope>
    <source>
        <strain evidence="11">214</strain>
    </source>
</reference>
<sequence>MEFATTAEGALLSKIFKLLLSKLNSSVIEWLNLPEQVCAELQNWKNLLPEIDALLEHAEEKQVTDRLVRLWLADLRYLAYDMEDILEEVEINAKSKDKHVGSDSFEYENRNKSHEASAERLSTSSLPPNHVYGRESDKKGILRMLLEDESNNEGEFVIPIIGMGGIGKTTLAQLVYNDEQQVPGLRCDLKELLFKRGRKRKNFDTRPNLKAVGKKTVEKCKRLPLALKTLSGLLRGKLHHGQWENLLNSEIWDLPEDNRGILPALRLSYNHLPSFLKRFFGYCALFPKDYEFEEGELVLLWMAEGLFQQEPHGMTQMKDLGHQYFRDLVSRVFQQSSRDESLFVVHDLMRALALQVTGEICCTIESDGKKLDEPNNLLTFLRLKTEDDYYSDYHLSNPLFQDLLQNLKRLRVLSLDKYQGLCNLTKLPRTMGNLHDLQHFDITETPSLKEMPSEINNLTNLVTLPKFIIGNGRGPRVKDLKKLLRLRGQLSIVNLHYVLDARDAREANLYEIKGLDDLALEWSSAHLNPQNESNQMQFLELHNCQRSTSLLSLGRLPQLKELIITDMHAIENMTFECGGDSFSSVEAFQSLESMELQHCPMLVGKLPKCLLSLKRLKIVRCPKFIYSPMSLPLLEELYIEACSEVVLRSMVDLPPLKTPRISKISFLTCLPKSFVESITLLEDMEIEECNEVTCLWEEGAIRDLLCLKRMAISNCPLLVSLTRKEQGLLPDSIQTLEIYNCTELESLPDEYCRELKGMSVGGGMNLKSLPFLQYMHGLTFLWIESCEGLESFPERGMSISIPNLRKLWIENCINLKYLPNRMHDLTLLDELITSNSPGIKAIPDGGLPPNLTWLTIDCKNLKQPVQEWGLSELTLPLYSLAKAHVIAKGKPASSSSKVTIVECANLLSLTKGWPASLTWSTLDYELAVAAAKNSNGKRNLKSFPGDWKVLQFPFSNVHLEEFEEA</sequence>
<dbReference type="GO" id="GO:0005524">
    <property type="term" value="F:ATP binding"/>
    <property type="evidence" value="ECO:0007669"/>
    <property type="project" value="UniProtKB-KW"/>
</dbReference>
<dbReference type="Gene3D" id="3.80.10.10">
    <property type="entry name" value="Ribonuclease Inhibitor"/>
    <property type="match status" value="3"/>
</dbReference>
<gene>
    <name evidence="11" type="ORF">SLEP1_g37059</name>
</gene>
<dbReference type="InterPro" id="IPR032675">
    <property type="entry name" value="LRR_dom_sf"/>
</dbReference>
<dbReference type="Proteomes" id="UP001054252">
    <property type="component" value="Unassembled WGS sequence"/>
</dbReference>
<proteinExistence type="predicted"/>
<evidence type="ECO:0000259" key="8">
    <source>
        <dbReference type="Pfam" id="PF18052"/>
    </source>
</evidence>
<keyword evidence="2" id="KW-0677">Repeat</keyword>
<dbReference type="PRINTS" id="PR00364">
    <property type="entry name" value="DISEASERSIST"/>
</dbReference>
<dbReference type="GO" id="GO:0051707">
    <property type="term" value="P:response to other organism"/>
    <property type="evidence" value="ECO:0007669"/>
    <property type="project" value="UniProtKB-ARBA"/>
</dbReference>
<dbReference type="InterPro" id="IPR036388">
    <property type="entry name" value="WH-like_DNA-bd_sf"/>
</dbReference>
<evidence type="ECO:0000256" key="1">
    <source>
        <dbReference type="ARBA" id="ARBA00022614"/>
    </source>
</evidence>
<dbReference type="GO" id="GO:0043531">
    <property type="term" value="F:ADP binding"/>
    <property type="evidence" value="ECO:0007669"/>
    <property type="project" value="InterPro"/>
</dbReference>
<keyword evidence="12" id="KW-1185">Reference proteome</keyword>
<dbReference type="InterPro" id="IPR056789">
    <property type="entry name" value="LRR_R13L1-DRL21"/>
</dbReference>
<evidence type="ECO:0000256" key="2">
    <source>
        <dbReference type="ARBA" id="ARBA00022737"/>
    </source>
</evidence>
<evidence type="ECO:0000313" key="12">
    <source>
        <dbReference type="Proteomes" id="UP001054252"/>
    </source>
</evidence>
<dbReference type="InterPro" id="IPR027417">
    <property type="entry name" value="P-loop_NTPase"/>
</dbReference>
<evidence type="ECO:0000256" key="6">
    <source>
        <dbReference type="SAM" id="MobiDB-lite"/>
    </source>
</evidence>
<evidence type="ECO:0000256" key="4">
    <source>
        <dbReference type="ARBA" id="ARBA00022821"/>
    </source>
</evidence>
<dbReference type="InterPro" id="IPR058922">
    <property type="entry name" value="WHD_DRP"/>
</dbReference>
<feature type="region of interest" description="Disordered" evidence="6">
    <location>
        <begin position="101"/>
        <end position="132"/>
    </location>
</feature>
<dbReference type="Gene3D" id="1.20.5.4130">
    <property type="match status" value="1"/>
</dbReference>
<dbReference type="SUPFAM" id="SSF52540">
    <property type="entry name" value="P-loop containing nucleoside triphosphate hydrolases"/>
    <property type="match status" value="1"/>
</dbReference>
<feature type="domain" description="R13L1/DRL21-like LRR repeat region" evidence="10">
    <location>
        <begin position="478"/>
        <end position="537"/>
    </location>
</feature>
<keyword evidence="4" id="KW-0611">Plant defense</keyword>
<comment type="caution">
    <text evidence="11">The sequence shown here is derived from an EMBL/GenBank/DDBJ whole genome shotgun (WGS) entry which is preliminary data.</text>
</comment>
<dbReference type="GO" id="GO:0006952">
    <property type="term" value="P:defense response"/>
    <property type="evidence" value="ECO:0007669"/>
    <property type="project" value="UniProtKB-KW"/>
</dbReference>
<dbReference type="InterPro" id="IPR041118">
    <property type="entry name" value="Rx_N"/>
</dbReference>
<dbReference type="Gene3D" id="3.40.50.300">
    <property type="entry name" value="P-loop containing nucleotide triphosphate hydrolases"/>
    <property type="match status" value="1"/>
</dbReference>
<accession>A0AAV5KTP8</accession>
<evidence type="ECO:0000259" key="9">
    <source>
        <dbReference type="Pfam" id="PF23559"/>
    </source>
</evidence>
<dbReference type="InterPro" id="IPR002182">
    <property type="entry name" value="NB-ARC"/>
</dbReference>
<dbReference type="Pfam" id="PF18052">
    <property type="entry name" value="Rx_N"/>
    <property type="match status" value="1"/>
</dbReference>
<dbReference type="Pfam" id="PF00931">
    <property type="entry name" value="NB-ARC"/>
    <property type="match status" value="1"/>
</dbReference>
<keyword evidence="1" id="KW-0433">Leucine-rich repeat</keyword>
<keyword evidence="5" id="KW-0067">ATP-binding</keyword>
<evidence type="ECO:0000256" key="3">
    <source>
        <dbReference type="ARBA" id="ARBA00022741"/>
    </source>
</evidence>
<dbReference type="Pfam" id="PF23559">
    <property type="entry name" value="WHD_DRP"/>
    <property type="match status" value="1"/>
</dbReference>
<keyword evidence="3" id="KW-0547">Nucleotide-binding</keyword>
<protein>
    <submittedName>
        <fullName evidence="11">Uncharacterized protein</fullName>
    </submittedName>
</protein>
<name>A0AAV5KTP8_9ROSI</name>
<feature type="domain" description="Disease resistance protein winged helix" evidence="9">
    <location>
        <begin position="285"/>
        <end position="353"/>
    </location>
</feature>
<dbReference type="PANTHER" id="PTHR36766:SF40">
    <property type="entry name" value="DISEASE RESISTANCE PROTEIN RGA3"/>
    <property type="match status" value="1"/>
</dbReference>
<feature type="compositionally biased region" description="Basic and acidic residues" evidence="6">
    <location>
        <begin position="101"/>
        <end position="118"/>
    </location>
</feature>
<evidence type="ECO:0000256" key="5">
    <source>
        <dbReference type="ARBA" id="ARBA00022840"/>
    </source>
</evidence>
<dbReference type="Pfam" id="PF25019">
    <property type="entry name" value="LRR_R13L1-DRL21"/>
    <property type="match status" value="1"/>
</dbReference>
<dbReference type="PANTHER" id="PTHR36766">
    <property type="entry name" value="PLANT BROAD-SPECTRUM MILDEW RESISTANCE PROTEIN RPW8"/>
    <property type="match status" value="1"/>
</dbReference>
<dbReference type="SUPFAM" id="SSF52058">
    <property type="entry name" value="L domain-like"/>
    <property type="match status" value="2"/>
</dbReference>
<feature type="domain" description="Disease resistance N-terminal" evidence="8">
    <location>
        <begin position="18"/>
        <end position="101"/>
    </location>
</feature>
<evidence type="ECO:0000259" key="10">
    <source>
        <dbReference type="Pfam" id="PF25019"/>
    </source>
</evidence>